<sequence>MYDARFRFRGSNYPSKTRVNRIGSIYKHTPVKSILATHVKAGLIVLSIDHDLGNKGRYPNKVFPFALEKISKRLVHNLYSALRVSLGIFVVHLVFANQNDAASRTFMSAPVEFVQDEM</sequence>
<keyword evidence="1" id="KW-0812">Transmembrane</keyword>
<name>A0A9P5TPV0_GYMJU</name>
<keyword evidence="1" id="KW-0472">Membrane</keyword>
<keyword evidence="1" id="KW-1133">Transmembrane helix</keyword>
<evidence type="ECO:0000313" key="2">
    <source>
        <dbReference type="EMBL" id="KAF8903371.1"/>
    </source>
</evidence>
<reference evidence="2" key="1">
    <citation type="submission" date="2020-11" db="EMBL/GenBank/DDBJ databases">
        <authorList>
            <consortium name="DOE Joint Genome Institute"/>
            <person name="Ahrendt S."/>
            <person name="Riley R."/>
            <person name="Andreopoulos W."/>
            <person name="LaButti K."/>
            <person name="Pangilinan J."/>
            <person name="Ruiz-duenas F.J."/>
            <person name="Barrasa J.M."/>
            <person name="Sanchez-Garcia M."/>
            <person name="Camarero S."/>
            <person name="Miyauchi S."/>
            <person name="Serrano A."/>
            <person name="Linde D."/>
            <person name="Babiker R."/>
            <person name="Drula E."/>
            <person name="Ayuso-Fernandez I."/>
            <person name="Pacheco R."/>
            <person name="Padilla G."/>
            <person name="Ferreira P."/>
            <person name="Barriuso J."/>
            <person name="Kellner H."/>
            <person name="Castanera R."/>
            <person name="Alfaro M."/>
            <person name="Ramirez L."/>
            <person name="Pisabarro A.G."/>
            <person name="Kuo A."/>
            <person name="Tritt A."/>
            <person name="Lipzen A."/>
            <person name="He G."/>
            <person name="Yan M."/>
            <person name="Ng V."/>
            <person name="Cullen D."/>
            <person name="Martin F."/>
            <person name="Rosso M.-N."/>
            <person name="Henrissat B."/>
            <person name="Hibbett D."/>
            <person name="Martinez A.T."/>
            <person name="Grigoriev I.V."/>
        </authorList>
    </citation>
    <scope>NUCLEOTIDE SEQUENCE</scope>
    <source>
        <strain evidence="2">AH 44721</strain>
    </source>
</reference>
<organism evidence="2 3">
    <name type="scientific">Gymnopilus junonius</name>
    <name type="common">Spectacular rustgill mushroom</name>
    <name type="synonym">Gymnopilus spectabilis subsp. junonius</name>
    <dbReference type="NCBI Taxonomy" id="109634"/>
    <lineage>
        <taxon>Eukaryota</taxon>
        <taxon>Fungi</taxon>
        <taxon>Dikarya</taxon>
        <taxon>Basidiomycota</taxon>
        <taxon>Agaricomycotina</taxon>
        <taxon>Agaricomycetes</taxon>
        <taxon>Agaricomycetidae</taxon>
        <taxon>Agaricales</taxon>
        <taxon>Agaricineae</taxon>
        <taxon>Hymenogastraceae</taxon>
        <taxon>Gymnopilus</taxon>
    </lineage>
</organism>
<keyword evidence="3" id="KW-1185">Reference proteome</keyword>
<proteinExistence type="predicted"/>
<dbReference type="Proteomes" id="UP000724874">
    <property type="component" value="Unassembled WGS sequence"/>
</dbReference>
<dbReference type="AlphaFoldDB" id="A0A9P5TPV0"/>
<feature type="transmembrane region" description="Helical" evidence="1">
    <location>
        <begin position="78"/>
        <end position="96"/>
    </location>
</feature>
<evidence type="ECO:0000256" key="1">
    <source>
        <dbReference type="SAM" id="Phobius"/>
    </source>
</evidence>
<evidence type="ECO:0000313" key="3">
    <source>
        <dbReference type="Proteomes" id="UP000724874"/>
    </source>
</evidence>
<comment type="caution">
    <text evidence="2">The sequence shown here is derived from an EMBL/GenBank/DDBJ whole genome shotgun (WGS) entry which is preliminary data.</text>
</comment>
<protein>
    <submittedName>
        <fullName evidence="2">Uncharacterized protein</fullName>
    </submittedName>
</protein>
<accession>A0A9P5TPV0</accession>
<dbReference type="EMBL" id="JADNYJ010000031">
    <property type="protein sequence ID" value="KAF8903371.1"/>
    <property type="molecule type" value="Genomic_DNA"/>
</dbReference>
<gene>
    <name evidence="2" type="ORF">CPB84DRAFT_1746305</name>
</gene>